<evidence type="ECO:0000313" key="5">
    <source>
        <dbReference type="Proteomes" id="UP000799538"/>
    </source>
</evidence>
<dbReference type="GO" id="GO:0016491">
    <property type="term" value="F:oxidoreductase activity"/>
    <property type="evidence" value="ECO:0007669"/>
    <property type="project" value="UniProtKB-KW"/>
</dbReference>
<accession>A0A6A6G2P1</accession>
<dbReference type="InterPro" id="IPR036291">
    <property type="entry name" value="NAD(P)-bd_dom_sf"/>
</dbReference>
<dbReference type="PANTHER" id="PTHR43544:SF7">
    <property type="entry name" value="NADB-LER2"/>
    <property type="match status" value="1"/>
</dbReference>
<dbReference type="Pfam" id="PF00106">
    <property type="entry name" value="adh_short"/>
    <property type="match status" value="1"/>
</dbReference>
<keyword evidence="3" id="KW-0560">Oxidoreductase</keyword>
<organism evidence="4 5">
    <name type="scientific">Elsinoe ampelina</name>
    <dbReference type="NCBI Taxonomy" id="302913"/>
    <lineage>
        <taxon>Eukaryota</taxon>
        <taxon>Fungi</taxon>
        <taxon>Dikarya</taxon>
        <taxon>Ascomycota</taxon>
        <taxon>Pezizomycotina</taxon>
        <taxon>Dothideomycetes</taxon>
        <taxon>Dothideomycetidae</taxon>
        <taxon>Myriangiales</taxon>
        <taxon>Elsinoaceae</taxon>
        <taxon>Elsinoe</taxon>
    </lineage>
</organism>
<dbReference type="Proteomes" id="UP000799538">
    <property type="component" value="Unassembled WGS sequence"/>
</dbReference>
<evidence type="ECO:0000313" key="4">
    <source>
        <dbReference type="EMBL" id="KAF2219982.1"/>
    </source>
</evidence>
<dbReference type="CDD" id="cd05325">
    <property type="entry name" value="carb_red_sniffer_like_SDR_c"/>
    <property type="match status" value="1"/>
</dbReference>
<dbReference type="SUPFAM" id="SSF51735">
    <property type="entry name" value="NAD(P)-binding Rossmann-fold domains"/>
    <property type="match status" value="1"/>
</dbReference>
<dbReference type="AlphaFoldDB" id="A0A6A6G2P1"/>
<keyword evidence="2" id="KW-0521">NADP</keyword>
<evidence type="ECO:0000256" key="1">
    <source>
        <dbReference type="ARBA" id="ARBA00006484"/>
    </source>
</evidence>
<evidence type="ECO:0008006" key="6">
    <source>
        <dbReference type="Google" id="ProtNLM"/>
    </source>
</evidence>
<evidence type="ECO:0000256" key="3">
    <source>
        <dbReference type="ARBA" id="ARBA00023002"/>
    </source>
</evidence>
<gene>
    <name evidence="4" type="ORF">BDZ85DRAFT_267915</name>
</gene>
<dbReference type="PRINTS" id="PR00081">
    <property type="entry name" value="GDHRDH"/>
</dbReference>
<dbReference type="EMBL" id="ML992514">
    <property type="protein sequence ID" value="KAF2219982.1"/>
    <property type="molecule type" value="Genomic_DNA"/>
</dbReference>
<reference evidence="5" key="1">
    <citation type="journal article" date="2020" name="Stud. Mycol.">
        <title>101 Dothideomycetes genomes: A test case for predicting lifestyles and emergence of pathogens.</title>
        <authorList>
            <person name="Haridas S."/>
            <person name="Albert R."/>
            <person name="Binder M."/>
            <person name="Bloem J."/>
            <person name="LaButti K."/>
            <person name="Salamov A."/>
            <person name="Andreopoulos B."/>
            <person name="Baker S."/>
            <person name="Barry K."/>
            <person name="Bills G."/>
            <person name="Bluhm B."/>
            <person name="Cannon C."/>
            <person name="Castanera R."/>
            <person name="Culley D."/>
            <person name="Daum C."/>
            <person name="Ezra D."/>
            <person name="Gonzalez J."/>
            <person name="Henrissat B."/>
            <person name="Kuo A."/>
            <person name="Liang C."/>
            <person name="Lipzen A."/>
            <person name="Lutzoni F."/>
            <person name="Magnuson J."/>
            <person name="Mondo S."/>
            <person name="Nolan M."/>
            <person name="Ohm R."/>
            <person name="Pangilinan J."/>
            <person name="Park H.-J."/>
            <person name="Ramirez L."/>
            <person name="Alfaro M."/>
            <person name="Sun H."/>
            <person name="Tritt A."/>
            <person name="Yoshinaga Y."/>
            <person name="Zwiers L.-H."/>
            <person name="Turgeon B."/>
            <person name="Goodwin S."/>
            <person name="Spatafora J."/>
            <person name="Crous P."/>
            <person name="Grigoriev I."/>
        </authorList>
    </citation>
    <scope>NUCLEOTIDE SEQUENCE [LARGE SCALE GENOMIC DNA]</scope>
    <source>
        <strain evidence="5">CECT 20119</strain>
    </source>
</reference>
<dbReference type="PANTHER" id="PTHR43544">
    <property type="entry name" value="SHORT-CHAIN DEHYDROGENASE/REDUCTASE"/>
    <property type="match status" value="1"/>
</dbReference>
<dbReference type="InterPro" id="IPR002347">
    <property type="entry name" value="SDR_fam"/>
</dbReference>
<evidence type="ECO:0000256" key="2">
    <source>
        <dbReference type="ARBA" id="ARBA00022857"/>
    </source>
</evidence>
<proteinExistence type="inferred from homology"/>
<keyword evidence="5" id="KW-1185">Reference proteome</keyword>
<comment type="similarity">
    <text evidence="1">Belongs to the short-chain dehydrogenases/reductases (SDR) family.</text>
</comment>
<dbReference type="InterPro" id="IPR051468">
    <property type="entry name" value="Fungal_SecMetab_SDRs"/>
</dbReference>
<sequence>MSSSTILVTGASRGIGKGLVSELLLRNNTTVIAAVRNVTDGSSQQLNDLAKGSNSRLILIKIDSSSENDAAKSAEEIQQKFGIGKVDTVIANAGIAKHYGPVAYTPIQEVKDHFTVNTLGPLTLFQAFWPLLQHSSNPKFVAVSTGLSSIGGMGNLPMPAGAYGSSKAMLNFLVRKIHFENEHLISFVISPGWVQTDMGNAGAVASGMEAAPTTLQDSVAGILQKIDQATRESSGGKFLSFDETAFSW</sequence>
<name>A0A6A6G2P1_9PEZI</name>
<dbReference type="GO" id="GO:0005737">
    <property type="term" value="C:cytoplasm"/>
    <property type="evidence" value="ECO:0007669"/>
    <property type="project" value="TreeGrafter"/>
</dbReference>
<dbReference type="OrthoDB" id="9876299at2759"/>
<protein>
    <recommendedName>
        <fullName evidence="6">Aflatoxin biosynthesis ketoreductase nor-1</fullName>
    </recommendedName>
</protein>
<dbReference type="Gene3D" id="3.40.50.720">
    <property type="entry name" value="NAD(P)-binding Rossmann-like Domain"/>
    <property type="match status" value="1"/>
</dbReference>